<dbReference type="Gene3D" id="3.30.390.10">
    <property type="entry name" value="Enolase-like, N-terminal domain"/>
    <property type="match status" value="1"/>
</dbReference>
<name>A0A8J3VW76_9ACTN</name>
<dbReference type="GO" id="GO:0000287">
    <property type="term" value="F:magnesium ion binding"/>
    <property type="evidence" value="ECO:0007669"/>
    <property type="project" value="TreeGrafter"/>
</dbReference>
<dbReference type="PROSITE" id="PS00909">
    <property type="entry name" value="MR_MLE_2"/>
    <property type="match status" value="1"/>
</dbReference>
<dbReference type="SUPFAM" id="SSF51604">
    <property type="entry name" value="Enolase C-terminal domain-like"/>
    <property type="match status" value="1"/>
</dbReference>
<dbReference type="SFLD" id="SFLDF00111">
    <property type="entry name" value="L-fuconate_dehydratase"/>
    <property type="match status" value="1"/>
</dbReference>
<dbReference type="SMART" id="SM00922">
    <property type="entry name" value="MR_MLE"/>
    <property type="match status" value="1"/>
</dbReference>
<protein>
    <recommendedName>
        <fullName evidence="3">L-fuconate dehydratase</fullName>
        <ecNumber evidence="3">4.2.1.68</ecNumber>
    </recommendedName>
</protein>
<feature type="domain" description="Mandelate racemase/muconate lactonizing enzyme C-terminal" evidence="8">
    <location>
        <begin position="235"/>
        <end position="331"/>
    </location>
</feature>
<keyword evidence="6" id="KW-0456">Lyase</keyword>
<evidence type="ECO:0000256" key="4">
    <source>
        <dbReference type="ARBA" id="ARBA00022723"/>
    </source>
</evidence>
<evidence type="ECO:0000256" key="1">
    <source>
        <dbReference type="ARBA" id="ARBA00001737"/>
    </source>
</evidence>
<evidence type="ECO:0000256" key="7">
    <source>
        <dbReference type="SAM" id="MobiDB-lite"/>
    </source>
</evidence>
<dbReference type="AlphaFoldDB" id="A0A8J3VW76"/>
<evidence type="ECO:0000313" key="9">
    <source>
        <dbReference type="EMBL" id="GIH21055.1"/>
    </source>
</evidence>
<dbReference type="Gene3D" id="3.20.20.120">
    <property type="entry name" value="Enolase-like C-terminal domain"/>
    <property type="match status" value="1"/>
</dbReference>
<feature type="region of interest" description="Disordered" evidence="7">
    <location>
        <begin position="1"/>
        <end position="36"/>
    </location>
</feature>
<evidence type="ECO:0000256" key="6">
    <source>
        <dbReference type="ARBA" id="ARBA00023239"/>
    </source>
</evidence>
<evidence type="ECO:0000256" key="3">
    <source>
        <dbReference type="ARBA" id="ARBA00013142"/>
    </source>
</evidence>
<evidence type="ECO:0000313" key="10">
    <source>
        <dbReference type="Proteomes" id="UP000642748"/>
    </source>
</evidence>
<dbReference type="InterPro" id="IPR034610">
    <property type="entry name" value="L-fuconate_dehydratase"/>
</dbReference>
<reference evidence="9" key="1">
    <citation type="submission" date="2021-01" db="EMBL/GenBank/DDBJ databases">
        <title>Whole genome shotgun sequence of Rugosimonospora africana NBRC 104875.</title>
        <authorList>
            <person name="Komaki H."/>
            <person name="Tamura T."/>
        </authorList>
    </citation>
    <scope>NUCLEOTIDE SEQUENCE</scope>
    <source>
        <strain evidence="9">NBRC 104875</strain>
    </source>
</reference>
<keyword evidence="5" id="KW-0460">Magnesium</keyword>
<evidence type="ECO:0000259" key="8">
    <source>
        <dbReference type="SMART" id="SM00922"/>
    </source>
</evidence>
<dbReference type="SFLD" id="SFLDS00001">
    <property type="entry name" value="Enolase"/>
    <property type="match status" value="1"/>
</dbReference>
<gene>
    <name evidence="9" type="ORF">Raf01_92270</name>
</gene>
<keyword evidence="4" id="KW-0479">Metal-binding</keyword>
<dbReference type="FunFam" id="3.20.20.120:FF:000007">
    <property type="entry name" value="Mitochondrial enolase superfamily member 1"/>
    <property type="match status" value="1"/>
</dbReference>
<dbReference type="InterPro" id="IPR013342">
    <property type="entry name" value="Mandelate_racemase_C"/>
</dbReference>
<dbReference type="RefSeq" id="WP_203924460.1">
    <property type="nucleotide sequence ID" value="NZ_BONZ01000115.1"/>
</dbReference>
<dbReference type="EMBL" id="BONZ01000115">
    <property type="protein sequence ID" value="GIH21055.1"/>
    <property type="molecule type" value="Genomic_DNA"/>
</dbReference>
<comment type="caution">
    <text evidence="9">The sequence shown here is derived from an EMBL/GenBank/DDBJ whole genome shotgun (WGS) entry which is preliminary data.</text>
</comment>
<comment type="catalytic activity">
    <reaction evidence="1">
        <text>L-fuconate = 2-dehydro-3-deoxy-L-fuconate + H2O</text>
        <dbReference type="Rhea" id="RHEA:22772"/>
        <dbReference type="ChEBI" id="CHEBI:15377"/>
        <dbReference type="ChEBI" id="CHEBI:21291"/>
        <dbReference type="ChEBI" id="CHEBI:37448"/>
        <dbReference type="EC" id="4.2.1.68"/>
    </reaction>
</comment>
<dbReference type="Pfam" id="PF02746">
    <property type="entry name" value="MR_MLE_N"/>
    <property type="match status" value="1"/>
</dbReference>
<dbReference type="PANTHER" id="PTHR13794">
    <property type="entry name" value="ENOLASE SUPERFAMILY, MANDELATE RACEMASE"/>
    <property type="match status" value="1"/>
</dbReference>
<dbReference type="EC" id="4.2.1.68" evidence="3"/>
<dbReference type="Pfam" id="PF13378">
    <property type="entry name" value="MR_MLE_C"/>
    <property type="match status" value="1"/>
</dbReference>
<accession>A0A8J3VW76</accession>
<proteinExistence type="predicted"/>
<keyword evidence="10" id="KW-1185">Reference proteome</keyword>
<dbReference type="Proteomes" id="UP000642748">
    <property type="component" value="Unassembled WGS sequence"/>
</dbReference>
<dbReference type="InterPro" id="IPR018110">
    <property type="entry name" value="Mandel_Rmase/mucon_lact_enz_CS"/>
</dbReference>
<feature type="compositionally biased region" description="Low complexity" evidence="7">
    <location>
        <begin position="25"/>
        <end position="36"/>
    </location>
</feature>
<dbReference type="InterPro" id="IPR013341">
    <property type="entry name" value="Mandelate_racemase_N_dom"/>
</dbReference>
<dbReference type="PANTHER" id="PTHR13794:SF58">
    <property type="entry name" value="MITOCHONDRIAL ENOLASE SUPERFAMILY MEMBER 1"/>
    <property type="match status" value="1"/>
</dbReference>
<evidence type="ECO:0000256" key="5">
    <source>
        <dbReference type="ARBA" id="ARBA00022842"/>
    </source>
</evidence>
<dbReference type="CDD" id="cd03324">
    <property type="entry name" value="rTSbeta_L-fuconate_dehydratase"/>
    <property type="match status" value="1"/>
</dbReference>
<dbReference type="InterPro" id="IPR036849">
    <property type="entry name" value="Enolase-like_C_sf"/>
</dbReference>
<dbReference type="SFLD" id="SFLDG00179">
    <property type="entry name" value="mandelate_racemase"/>
    <property type="match status" value="1"/>
</dbReference>
<dbReference type="InterPro" id="IPR046945">
    <property type="entry name" value="RHMD-like"/>
</dbReference>
<dbReference type="GO" id="GO:0050023">
    <property type="term" value="F:L-fuconate dehydratase activity"/>
    <property type="evidence" value="ECO:0007669"/>
    <property type="project" value="UniProtKB-EC"/>
</dbReference>
<dbReference type="GO" id="GO:0016052">
    <property type="term" value="P:carbohydrate catabolic process"/>
    <property type="evidence" value="ECO:0007669"/>
    <property type="project" value="InterPro"/>
</dbReference>
<organism evidence="9 10">
    <name type="scientific">Rugosimonospora africana</name>
    <dbReference type="NCBI Taxonomy" id="556532"/>
    <lineage>
        <taxon>Bacteria</taxon>
        <taxon>Bacillati</taxon>
        <taxon>Actinomycetota</taxon>
        <taxon>Actinomycetes</taxon>
        <taxon>Micromonosporales</taxon>
        <taxon>Micromonosporaceae</taxon>
        <taxon>Rugosimonospora</taxon>
    </lineage>
</organism>
<dbReference type="InterPro" id="IPR029017">
    <property type="entry name" value="Enolase-like_N"/>
</dbReference>
<dbReference type="InterPro" id="IPR029065">
    <property type="entry name" value="Enolase_C-like"/>
</dbReference>
<comment type="cofactor">
    <cofactor evidence="2">
        <name>Mg(2+)</name>
        <dbReference type="ChEBI" id="CHEBI:18420"/>
    </cofactor>
</comment>
<evidence type="ECO:0000256" key="2">
    <source>
        <dbReference type="ARBA" id="ARBA00001946"/>
    </source>
</evidence>
<dbReference type="SUPFAM" id="SSF54826">
    <property type="entry name" value="Enolase N-terminal domain-like"/>
    <property type="match status" value="1"/>
</dbReference>
<dbReference type="GO" id="GO:0009063">
    <property type="term" value="P:amino acid catabolic process"/>
    <property type="evidence" value="ECO:0007669"/>
    <property type="project" value="InterPro"/>
</dbReference>
<sequence>MTGPGAEVRSTVPPQPSRLGQSSEAGQAAQPAGDAPGARFLSLDTYDVRFPTSRELDGSDAMNPDPDYSAAYVVLRTDAGDGHEGHGFAFTIGRGNDVQATAIEALRPFLVGRPVDAVLGDLGGFWKELVHDSQLRWLGPEKGVMHMAISAVVNAVWDLAAKRAGRPLWMLLASMSPEEIVSLVDFRYLTDALTPQEALEILRRAEPGRAERTERLLADGYPAYTTSPGWLGYDDEKLRRLCKEAVAAGFHQIKLKVGADLADDIRRIRIAREACGPDIRIAVDANQRWDVGSAIAWVRELAPYDPWWVEEPTSPDDVLGHATIARAIAPVKVATGEHVQNRVIFKQMLQVGALSYLQLDAARVAGVNENVAILLLAAKFGVPVCPHAGGVGLCELVQHLSMFDYVAVSGSLDDRVIEYVDHLHEHFVDPVVIRDGRYQAPTAPGFSATMRAETLTEFAYPHGPIWTEAVT</sequence>